<dbReference type="EC" id="1.1.1.34" evidence="2"/>
<evidence type="ECO:0000256" key="1">
    <source>
        <dbReference type="ARBA" id="ARBA00007661"/>
    </source>
</evidence>
<dbReference type="InterPro" id="IPR002202">
    <property type="entry name" value="HMG_CoA_Rdtase"/>
</dbReference>
<dbReference type="InterPro" id="IPR009029">
    <property type="entry name" value="HMG_CoA_Rdtase_sub-bd_dom_sf"/>
</dbReference>
<dbReference type="PANTHER" id="PTHR10572">
    <property type="entry name" value="3-HYDROXY-3-METHYLGLUTARYL-COENZYME A REDUCTASE"/>
    <property type="match status" value="1"/>
</dbReference>
<dbReference type="Gene3D" id="3.30.70.420">
    <property type="entry name" value="Hydroxymethylglutaryl-CoA reductase, class I/II, NAD/NADP-binding domain"/>
    <property type="match status" value="1"/>
</dbReference>
<dbReference type="GO" id="GO:0004420">
    <property type="term" value="F:hydroxymethylglutaryl-CoA reductase (NADPH) activity"/>
    <property type="evidence" value="ECO:0007669"/>
    <property type="project" value="UniProtKB-EC"/>
</dbReference>
<organism evidence="5 6">
    <name type="scientific">Bartonella apihabitans</name>
    <dbReference type="NCBI Taxonomy" id="2750929"/>
    <lineage>
        <taxon>Bacteria</taxon>
        <taxon>Pseudomonadati</taxon>
        <taxon>Pseudomonadota</taxon>
        <taxon>Alphaproteobacteria</taxon>
        <taxon>Hyphomicrobiales</taxon>
        <taxon>Bartonellaceae</taxon>
        <taxon>Bartonella</taxon>
    </lineage>
</organism>
<dbReference type="PROSITE" id="PS50065">
    <property type="entry name" value="HMG_COA_REDUCTASE_4"/>
    <property type="match status" value="1"/>
</dbReference>
<reference evidence="5 6" key="1">
    <citation type="submission" date="2016-11" db="EMBL/GenBank/DDBJ databases">
        <title>Comparative genomics of Bartonella apis.</title>
        <authorList>
            <person name="Engel P."/>
        </authorList>
    </citation>
    <scope>NUCLEOTIDE SEQUENCE [LARGE SCALE GENOMIC DNA]</scope>
    <source>
        <strain evidence="5 6">BBC0178</strain>
    </source>
</reference>
<dbReference type="GO" id="GO:0015936">
    <property type="term" value="P:coenzyme A metabolic process"/>
    <property type="evidence" value="ECO:0007669"/>
    <property type="project" value="InterPro"/>
</dbReference>
<dbReference type="SUPFAM" id="SSF55035">
    <property type="entry name" value="NAD-binding domain of HMG-CoA reductase"/>
    <property type="match status" value="1"/>
</dbReference>
<evidence type="ECO:0000256" key="4">
    <source>
        <dbReference type="ARBA" id="ARBA00023002"/>
    </source>
</evidence>
<dbReference type="AlphaFoldDB" id="A0A1U9M9A9"/>
<dbReference type="PRINTS" id="PR00071">
    <property type="entry name" value="HMGCOARDTASE"/>
</dbReference>
<evidence type="ECO:0000256" key="3">
    <source>
        <dbReference type="ARBA" id="ARBA00022857"/>
    </source>
</evidence>
<dbReference type="InterPro" id="IPR009023">
    <property type="entry name" value="HMG_CoA_Rdtase_NAD(P)-bd_sf"/>
</dbReference>
<dbReference type="Proteomes" id="UP000189660">
    <property type="component" value="Chromosome"/>
</dbReference>
<keyword evidence="6" id="KW-1185">Reference proteome</keyword>
<dbReference type="CDD" id="cd00643">
    <property type="entry name" value="HMG-CoA_reductase_classI"/>
    <property type="match status" value="1"/>
</dbReference>
<dbReference type="GO" id="GO:0008299">
    <property type="term" value="P:isoprenoid biosynthetic process"/>
    <property type="evidence" value="ECO:0007669"/>
    <property type="project" value="InterPro"/>
</dbReference>
<dbReference type="SUPFAM" id="SSF56542">
    <property type="entry name" value="Substrate-binding domain of HMG-CoA reductase"/>
    <property type="match status" value="1"/>
</dbReference>
<dbReference type="Pfam" id="PF00368">
    <property type="entry name" value="HMG-CoA_red"/>
    <property type="match status" value="1"/>
</dbReference>
<keyword evidence="4 5" id="KW-0560">Oxidoreductase</keyword>
<evidence type="ECO:0000256" key="2">
    <source>
        <dbReference type="ARBA" id="ARBA00012999"/>
    </source>
</evidence>
<protein>
    <recommendedName>
        <fullName evidence="2">hydroxymethylglutaryl-CoA reductase (NADPH)</fullName>
        <ecNumber evidence="2">1.1.1.34</ecNumber>
    </recommendedName>
</protein>
<keyword evidence="3" id="KW-0521">NADP</keyword>
<name>A0A1U9M9A9_9HYPH</name>
<proteinExistence type="inferred from homology"/>
<dbReference type="RefSeq" id="WP_078039030.1">
    <property type="nucleotide sequence ID" value="NZ_CP015820.1"/>
</dbReference>
<dbReference type="Gene3D" id="3.90.770.10">
    <property type="entry name" value="3-hydroxy-3-methylglutaryl-coenzyme A Reductase, Chain A, domain 2"/>
    <property type="match status" value="1"/>
</dbReference>
<sequence>MGISNRAKNFLDALREKFTIDDAKEHLSPKYENIPITLRTVTRSSPSIIERIWRQLLKMGVTAEAKTELADPFTVQSAENYQANIENMIGTVKIPVGVIGPLRVNGLHANGDYLIPLATTEAALVASYNRGAKAVNKAGGVTVTTLANTVLRSPVFRFENILQSGLFIEWLTRQEEELIKAAQSTTSHGKLIALTPMIDAELVYILCGFSTGDASGQNMVTFASEAMCQYILEHCPIKPISWFLEGNLSGDKKASFLSVMKGRGRKATAQVELSHTIVESVLGVSVEQFLEYVRIANLGALMAGQIGAQAHYANGLAALFLATGQDVACVSETSIGFTRAEETENGLKFTVTLPNLIVGTVGGGTGLPSQKAGLELMGLKGSGHANAFAEVAAGLILCGELSLTAAVAGGQFGMAHMRLARGRKTNASTRS</sequence>
<dbReference type="EMBL" id="CP015820">
    <property type="protein sequence ID" value="AQT41904.1"/>
    <property type="molecule type" value="Genomic_DNA"/>
</dbReference>
<dbReference type="PROSITE" id="PS00318">
    <property type="entry name" value="HMG_COA_REDUCTASE_2"/>
    <property type="match status" value="1"/>
</dbReference>
<dbReference type="OrthoDB" id="9794902at2"/>
<gene>
    <name evidence="5" type="ORF">BBC0178_004050</name>
</gene>
<dbReference type="InterPro" id="IPR023076">
    <property type="entry name" value="HMG_CoA_Rdtase_CS"/>
</dbReference>
<accession>A0A1U9M9A9</accession>
<evidence type="ECO:0000313" key="5">
    <source>
        <dbReference type="EMBL" id="AQT41904.1"/>
    </source>
</evidence>
<dbReference type="InterPro" id="IPR023074">
    <property type="entry name" value="HMG_CoA_Rdtase_cat_sf"/>
</dbReference>
<dbReference type="InterPro" id="IPR004554">
    <property type="entry name" value="HMG_CoA_Rdtase_eu_arc"/>
</dbReference>
<comment type="similarity">
    <text evidence="1">Belongs to the HMG-CoA reductase family.</text>
</comment>
<dbReference type="KEGG" id="bapa:BBC0178_004050"/>
<evidence type="ECO:0000313" key="6">
    <source>
        <dbReference type="Proteomes" id="UP000189660"/>
    </source>
</evidence>
<dbReference type="PANTHER" id="PTHR10572:SF24">
    <property type="entry name" value="3-HYDROXY-3-METHYLGLUTARYL-COENZYME A REDUCTASE"/>
    <property type="match status" value="1"/>
</dbReference>